<dbReference type="Proteomes" id="UP000031668">
    <property type="component" value="Unassembled WGS sequence"/>
</dbReference>
<name>A0A0C2MRD6_THEKT</name>
<evidence type="ECO:0000313" key="1">
    <source>
        <dbReference type="EMBL" id="KII69806.1"/>
    </source>
</evidence>
<sequence length="128" mass="15807">MKRLPEAGKLYFEAARLQEPHFWLYEESRDNFKKAASCYRKANYRKELIDCFQKIIDHKIDCAIHWCFKYGYECKYLFRNMEKMKEFYKRGEALRLRHKIPHTCPTTTFDQQEYENNLLRAKEDYERV</sequence>
<gene>
    <name evidence="1" type="ORF">RF11_05909</name>
</gene>
<comment type="caution">
    <text evidence="1">The sequence shown here is derived from an EMBL/GenBank/DDBJ whole genome shotgun (WGS) entry which is preliminary data.</text>
</comment>
<reference evidence="1 2" key="1">
    <citation type="journal article" date="2014" name="Genome Biol. Evol.">
        <title>The genome of the myxosporean Thelohanellus kitauei shows adaptations to nutrient acquisition within its fish host.</title>
        <authorList>
            <person name="Yang Y."/>
            <person name="Xiong J."/>
            <person name="Zhou Z."/>
            <person name="Huo F."/>
            <person name="Miao W."/>
            <person name="Ran C."/>
            <person name="Liu Y."/>
            <person name="Zhang J."/>
            <person name="Feng J."/>
            <person name="Wang M."/>
            <person name="Wang M."/>
            <person name="Wang L."/>
            <person name="Yao B."/>
        </authorList>
    </citation>
    <scope>NUCLEOTIDE SEQUENCE [LARGE SCALE GENOMIC DNA]</scope>
    <source>
        <strain evidence="1">Wuqing</strain>
    </source>
</reference>
<organism evidence="1 2">
    <name type="scientific">Thelohanellus kitauei</name>
    <name type="common">Myxosporean</name>
    <dbReference type="NCBI Taxonomy" id="669202"/>
    <lineage>
        <taxon>Eukaryota</taxon>
        <taxon>Metazoa</taxon>
        <taxon>Cnidaria</taxon>
        <taxon>Myxozoa</taxon>
        <taxon>Myxosporea</taxon>
        <taxon>Bivalvulida</taxon>
        <taxon>Platysporina</taxon>
        <taxon>Myxobolidae</taxon>
        <taxon>Thelohanellus</taxon>
    </lineage>
</organism>
<proteinExistence type="predicted"/>
<dbReference type="AlphaFoldDB" id="A0A0C2MRD6"/>
<keyword evidence="2" id="KW-1185">Reference proteome</keyword>
<dbReference type="EMBL" id="JWZT01002273">
    <property type="protein sequence ID" value="KII69806.1"/>
    <property type="molecule type" value="Genomic_DNA"/>
</dbReference>
<accession>A0A0C2MRD6</accession>
<protein>
    <submittedName>
        <fullName evidence="1">Uncharacterized protein</fullName>
    </submittedName>
</protein>
<evidence type="ECO:0000313" key="2">
    <source>
        <dbReference type="Proteomes" id="UP000031668"/>
    </source>
</evidence>